<reference evidence="2" key="1">
    <citation type="journal article" date="2018" name="PLoS Negl. Trop. Dis.">
        <title>An insight into the salivary gland and fat body transcriptome of Panstrongylus lignarius (Hemiptera: Heteroptera), the main vector of Chagas disease in Peru.</title>
        <authorList>
            <person name="Nevoa J.C."/>
            <person name="Mendes M.T."/>
            <person name="da Silva M.V."/>
            <person name="Soares S.C."/>
            <person name="Oliveira C.J.F."/>
            <person name="Ribeiro J.M.C."/>
        </authorList>
    </citation>
    <scope>NUCLEOTIDE SEQUENCE</scope>
</reference>
<name>A0A224XZ78_9HEMI</name>
<keyword evidence="1" id="KW-1133">Transmembrane helix</keyword>
<proteinExistence type="predicted"/>
<organism evidence="2">
    <name type="scientific">Panstrongylus lignarius</name>
    <dbReference type="NCBI Taxonomy" id="156445"/>
    <lineage>
        <taxon>Eukaryota</taxon>
        <taxon>Metazoa</taxon>
        <taxon>Ecdysozoa</taxon>
        <taxon>Arthropoda</taxon>
        <taxon>Hexapoda</taxon>
        <taxon>Insecta</taxon>
        <taxon>Pterygota</taxon>
        <taxon>Neoptera</taxon>
        <taxon>Paraneoptera</taxon>
        <taxon>Hemiptera</taxon>
        <taxon>Heteroptera</taxon>
        <taxon>Panheteroptera</taxon>
        <taxon>Cimicomorpha</taxon>
        <taxon>Reduviidae</taxon>
        <taxon>Triatominae</taxon>
        <taxon>Panstrongylus</taxon>
    </lineage>
</organism>
<protein>
    <submittedName>
        <fullName evidence="2">Uncharacterized protein</fullName>
    </submittedName>
</protein>
<keyword evidence="1" id="KW-0812">Transmembrane</keyword>
<feature type="transmembrane region" description="Helical" evidence="1">
    <location>
        <begin position="9"/>
        <end position="26"/>
    </location>
</feature>
<dbReference type="EMBL" id="GFTR01001078">
    <property type="protein sequence ID" value="JAW15348.1"/>
    <property type="molecule type" value="Transcribed_RNA"/>
</dbReference>
<feature type="transmembrane region" description="Helical" evidence="1">
    <location>
        <begin position="38"/>
        <end position="56"/>
    </location>
</feature>
<evidence type="ECO:0000313" key="2">
    <source>
        <dbReference type="EMBL" id="JAW15348.1"/>
    </source>
</evidence>
<keyword evidence="1" id="KW-0472">Membrane</keyword>
<dbReference type="AlphaFoldDB" id="A0A224XZ78"/>
<accession>A0A224XZ78</accession>
<evidence type="ECO:0000256" key="1">
    <source>
        <dbReference type="SAM" id="Phobius"/>
    </source>
</evidence>
<sequence>MSIYIYSNIYLYVFVFFGGGDGHLTHFLDFSSFNFNPWLFKIFLIVVSPSFVFVASRCNTKRLSSISDPSSGGNLTHLYIIAYLS</sequence>